<dbReference type="Pfam" id="PF04170">
    <property type="entry name" value="NlpE"/>
    <property type="match status" value="1"/>
</dbReference>
<keyword evidence="2" id="KW-1185">Reference proteome</keyword>
<name>I3YVS1_AEQSU</name>
<reference evidence="1 2" key="1">
    <citation type="submission" date="2012-06" db="EMBL/GenBank/DDBJ databases">
        <title>The complete genome of Aequorivita sublithincola DSM 14238.</title>
        <authorList>
            <consortium name="US DOE Joint Genome Institute (JGI-PGF)"/>
            <person name="Lucas S."/>
            <person name="Copeland A."/>
            <person name="Lapidus A."/>
            <person name="Goodwin L."/>
            <person name="Pitluck S."/>
            <person name="Peters L."/>
            <person name="Munk A.C.C."/>
            <person name="Kyrpides N."/>
            <person name="Mavromatis K."/>
            <person name="Pagani I."/>
            <person name="Ivanova N."/>
            <person name="Ovchinnikova G."/>
            <person name="Zeytun A."/>
            <person name="Detter J.C."/>
            <person name="Han C."/>
            <person name="Land M."/>
            <person name="Hauser L."/>
            <person name="Markowitz V."/>
            <person name="Cheng J.-F."/>
            <person name="Hugenholtz P."/>
            <person name="Woyke T."/>
            <person name="Wu D."/>
            <person name="Tindall B."/>
            <person name="Faehnrich R."/>
            <person name="Brambilla E."/>
            <person name="Klenk H.-P."/>
            <person name="Eisen J.A."/>
        </authorList>
    </citation>
    <scope>NUCLEOTIDE SEQUENCE [LARGE SCALE GENOMIC DNA]</scope>
    <source>
        <strain evidence="2">DSM 14238 / LMG 21431 / ACAM 643 / 9-3</strain>
    </source>
</reference>
<accession>I3YVS1</accession>
<organism evidence="1 2">
    <name type="scientific">Aequorivita sublithincola (strain DSM 14238 / LMG 21431 / ACAM 643 / 9-3)</name>
    <dbReference type="NCBI Taxonomy" id="746697"/>
    <lineage>
        <taxon>Bacteria</taxon>
        <taxon>Pseudomonadati</taxon>
        <taxon>Bacteroidota</taxon>
        <taxon>Flavobacteriia</taxon>
        <taxon>Flavobacteriales</taxon>
        <taxon>Flavobacteriaceae</taxon>
        <taxon>Aequorivita</taxon>
    </lineage>
</organism>
<dbReference type="InterPro" id="IPR007298">
    <property type="entry name" value="Cu-R_lipoprotein_NlpE"/>
</dbReference>
<dbReference type="AlphaFoldDB" id="I3YVS1"/>
<dbReference type="Gene3D" id="2.40.128.640">
    <property type="match status" value="1"/>
</dbReference>
<proteinExistence type="predicted"/>
<gene>
    <name evidence="1" type="ordered locus">Aeqsu_1604</name>
</gene>
<protein>
    <submittedName>
        <fullName evidence="1">Putative lipoprotein NlpE involved in copper resistance</fullName>
    </submittedName>
</protein>
<dbReference type="EMBL" id="CP003280">
    <property type="protein sequence ID" value="AFL81089.1"/>
    <property type="molecule type" value="Genomic_DNA"/>
</dbReference>
<dbReference type="KEGG" id="asl:Aeqsu_1604"/>
<dbReference type="HOGENOM" id="CLU_095662_0_0_10"/>
<evidence type="ECO:0000313" key="2">
    <source>
        <dbReference type="Proteomes" id="UP000006049"/>
    </source>
</evidence>
<dbReference type="PROSITE" id="PS51257">
    <property type="entry name" value="PROKAR_LIPOPROTEIN"/>
    <property type="match status" value="1"/>
</dbReference>
<dbReference type="RefSeq" id="WP_014782344.1">
    <property type="nucleotide sequence ID" value="NC_018013.1"/>
</dbReference>
<dbReference type="OrthoDB" id="5348860at2"/>
<evidence type="ECO:0000313" key="1">
    <source>
        <dbReference type="EMBL" id="AFL81089.1"/>
    </source>
</evidence>
<dbReference type="eggNOG" id="COG3015">
    <property type="taxonomic scope" value="Bacteria"/>
</dbReference>
<dbReference type="Proteomes" id="UP000006049">
    <property type="component" value="Chromosome"/>
</dbReference>
<sequence length="153" mass="17000">MKKIVLGLAIAAMTFVGCKNGEKTETSSEETTETVDQAIVDSHNSENSLDWAGVYEGTTPCADCSGIETILELKNDKTFKLSQTYLGKTEDDNLFTQEGNFIWNQDGTEIRLKIVSGSFQFKVGENQVWMLDEKGNVIEGDLANMYILKKTIQ</sequence>
<keyword evidence="1" id="KW-0449">Lipoprotein</keyword>
<dbReference type="STRING" id="746697.Aeqsu_1604"/>